<evidence type="ECO:0000259" key="2">
    <source>
        <dbReference type="SMART" id="SM01361"/>
    </source>
</evidence>
<dbReference type="InterPro" id="IPR011626">
    <property type="entry name" value="Alpha-macroglobulin_TED"/>
</dbReference>
<dbReference type="EMBL" id="OA885406">
    <property type="protein sequence ID" value="CAD7282007.1"/>
    <property type="molecule type" value="Genomic_DNA"/>
</dbReference>
<feature type="region of interest" description="Disordered" evidence="1">
    <location>
        <begin position="536"/>
        <end position="559"/>
    </location>
</feature>
<evidence type="ECO:0000256" key="1">
    <source>
        <dbReference type="SAM" id="MobiDB-lite"/>
    </source>
</evidence>
<dbReference type="SUPFAM" id="SSF49410">
    <property type="entry name" value="Alpha-macroglobulin receptor domain"/>
    <property type="match status" value="1"/>
</dbReference>
<dbReference type="AlphaFoldDB" id="A0A7R9GGX2"/>
<dbReference type="GO" id="GO:0005615">
    <property type="term" value="C:extracellular space"/>
    <property type="evidence" value="ECO:0007669"/>
    <property type="project" value="InterPro"/>
</dbReference>
<proteinExistence type="predicted"/>
<dbReference type="Proteomes" id="UP000678499">
    <property type="component" value="Unassembled WGS sequence"/>
</dbReference>
<dbReference type="Pfam" id="PF07677">
    <property type="entry name" value="A2M_recep"/>
    <property type="match status" value="1"/>
</dbReference>
<dbReference type="Gene3D" id="1.50.10.20">
    <property type="match status" value="1"/>
</dbReference>
<dbReference type="SUPFAM" id="SSF48239">
    <property type="entry name" value="Terpenoid cyclases/Protein prenyltransferases"/>
    <property type="match status" value="1"/>
</dbReference>
<dbReference type="Gene3D" id="2.60.40.690">
    <property type="entry name" value="Alpha-macroglobulin, receptor-binding domain"/>
    <property type="match status" value="2"/>
</dbReference>
<dbReference type="Pfam" id="PF07678">
    <property type="entry name" value="TED_complement"/>
    <property type="match status" value="1"/>
</dbReference>
<dbReference type="InterPro" id="IPR050473">
    <property type="entry name" value="A2M/Complement_sys"/>
</dbReference>
<feature type="region of interest" description="Disordered" evidence="1">
    <location>
        <begin position="494"/>
        <end position="522"/>
    </location>
</feature>
<dbReference type="InterPro" id="IPR008930">
    <property type="entry name" value="Terpenoid_cyclase/PrenylTrfase"/>
</dbReference>
<feature type="domain" description="Alpha-macroglobulin receptor-binding" evidence="2">
    <location>
        <begin position="367"/>
        <end position="440"/>
    </location>
</feature>
<dbReference type="PANTHER" id="PTHR11412">
    <property type="entry name" value="MACROGLOBULIN / COMPLEMENT"/>
    <property type="match status" value="1"/>
</dbReference>
<dbReference type="InterPro" id="IPR036595">
    <property type="entry name" value="A-macroglobulin_rcpt-bd_sf"/>
</dbReference>
<organism evidence="3">
    <name type="scientific">Notodromas monacha</name>
    <dbReference type="NCBI Taxonomy" id="399045"/>
    <lineage>
        <taxon>Eukaryota</taxon>
        <taxon>Metazoa</taxon>
        <taxon>Ecdysozoa</taxon>
        <taxon>Arthropoda</taxon>
        <taxon>Crustacea</taxon>
        <taxon>Oligostraca</taxon>
        <taxon>Ostracoda</taxon>
        <taxon>Podocopa</taxon>
        <taxon>Podocopida</taxon>
        <taxon>Cypridocopina</taxon>
        <taxon>Cypridoidea</taxon>
        <taxon>Cyprididae</taxon>
        <taxon>Notodromas</taxon>
    </lineage>
</organism>
<keyword evidence="4" id="KW-1185">Reference proteome</keyword>
<evidence type="ECO:0000313" key="4">
    <source>
        <dbReference type="Proteomes" id="UP000678499"/>
    </source>
</evidence>
<dbReference type="PANTHER" id="PTHR11412:SF171">
    <property type="entry name" value="PREGNANCY ZONE PROTEIN-LIKE PROTEIN"/>
    <property type="match status" value="1"/>
</dbReference>
<evidence type="ECO:0000313" key="3">
    <source>
        <dbReference type="EMBL" id="CAD7282007.1"/>
    </source>
</evidence>
<accession>A0A7R9GGX2</accession>
<dbReference type="InterPro" id="IPR009048">
    <property type="entry name" value="A-macroglobulin_rcpt-bd"/>
</dbReference>
<sequence>MMMMVDDKFRSALSSIQQAVIDWYQRELNYKHTDGSYSAFGSSDPEGSMWLTAFVVRSFGQSADFITVDEKQLRDSIAWILARRLENGCFPKGGIGEETSSPAPLTAYVLMSLLESGIPVEEQVVEEALNCISKDDKPSLYTLALACYAFASSGGNNTEHAQELLDQLLTAATRKNGLIWVPVEDSLKSGVNVEATAYALLTMVKLKKIDSDVGNDADRAIALSMVRWIAQQRNSKGGFVSTQDTVVALEALSEYSASMGIQNVAMDVTVIEDVDKGVEPDEPIYFSVSEENKLIQQELKLSGVPKKLTMQGFGTGCALVQASLRYSVADAPPEASFILELNPMSFFWGPSRKLSICARYDGPGGDSNMVVMEIGMLSGVKRWEVNPQNNQLNLYFNSLSPETKCITVNLIQNVPMENLVPAVVRVYDYYNPELFATKNYTFETWEPTPPIAIDPISSTASPIPIPVVTALPIPLQAENNGSVPRLVSTAEDCKPNQKFDSQKQTCYDDSSTTTSSAQNGTQAGIVTSTIVPKTDAKLTTTAAVPSRVGGRINKTSVAP</sequence>
<name>A0A7R9GGX2_9CRUS</name>
<dbReference type="EMBL" id="CAJPEX010003369">
    <property type="protein sequence ID" value="CAG0922159.1"/>
    <property type="molecule type" value="Genomic_DNA"/>
</dbReference>
<dbReference type="SMART" id="SM01361">
    <property type="entry name" value="A2M_recep"/>
    <property type="match status" value="1"/>
</dbReference>
<dbReference type="OrthoDB" id="6348147at2759"/>
<reference evidence="3" key="1">
    <citation type="submission" date="2020-11" db="EMBL/GenBank/DDBJ databases">
        <authorList>
            <person name="Tran Van P."/>
        </authorList>
    </citation>
    <scope>NUCLEOTIDE SEQUENCE</scope>
</reference>
<protein>
    <recommendedName>
        <fullName evidence="2">Alpha-macroglobulin receptor-binding domain-containing protein</fullName>
    </recommendedName>
</protein>
<gene>
    <name evidence="3" type="ORF">NMOB1V02_LOCUS9639</name>
</gene>